<keyword evidence="5" id="KW-0964">Secreted</keyword>
<dbReference type="FunFam" id="3.20.20.80:FF:000040">
    <property type="entry name" value="Beta-galactosidase A"/>
    <property type="match status" value="1"/>
</dbReference>
<gene>
    <name evidence="16" type="ORF">PENPOL_c021G02829</name>
</gene>
<dbReference type="FunFam" id="2.60.120.260:FF:000065">
    <property type="entry name" value="Beta-galactosidase A"/>
    <property type="match status" value="1"/>
</dbReference>
<dbReference type="Pfam" id="PF13363">
    <property type="entry name" value="BetaGal_dom3"/>
    <property type="match status" value="1"/>
</dbReference>
<evidence type="ECO:0000256" key="10">
    <source>
        <dbReference type="ARBA" id="ARBA00023295"/>
    </source>
</evidence>
<comment type="caution">
    <text evidence="16">The sequence shown here is derived from an EMBL/GenBank/DDBJ whole genome shotgun (WGS) entry which is preliminary data.</text>
</comment>
<evidence type="ECO:0000256" key="11">
    <source>
        <dbReference type="ARBA" id="ARBA00023326"/>
    </source>
</evidence>
<evidence type="ECO:0000313" key="17">
    <source>
        <dbReference type="Proteomes" id="UP000191408"/>
    </source>
</evidence>
<dbReference type="InterPro" id="IPR031330">
    <property type="entry name" value="Gly_Hdrlase_35_cat"/>
</dbReference>
<evidence type="ECO:0000256" key="3">
    <source>
        <dbReference type="ARBA" id="ARBA00009809"/>
    </source>
</evidence>
<organism evidence="16 17">
    <name type="scientific">Penicillium polonicum</name>
    <dbReference type="NCBI Taxonomy" id="60169"/>
    <lineage>
        <taxon>Eukaryota</taxon>
        <taxon>Fungi</taxon>
        <taxon>Dikarya</taxon>
        <taxon>Ascomycota</taxon>
        <taxon>Pezizomycotina</taxon>
        <taxon>Eurotiomycetes</taxon>
        <taxon>Eurotiomycetidae</taxon>
        <taxon>Eurotiales</taxon>
        <taxon>Aspergillaceae</taxon>
        <taxon>Penicillium</taxon>
    </lineage>
</organism>
<dbReference type="FunFam" id="2.102.20.10:FF:000001">
    <property type="entry name" value="Beta-galactosidase A"/>
    <property type="match status" value="1"/>
</dbReference>
<dbReference type="EC" id="3.2.1.23" evidence="4 12"/>
<comment type="subcellular location">
    <subcellularLocation>
        <location evidence="2">Secreted</location>
    </subcellularLocation>
</comment>
<dbReference type="PANTHER" id="PTHR23421">
    <property type="entry name" value="BETA-GALACTOSIDASE RELATED"/>
    <property type="match status" value="1"/>
</dbReference>
<dbReference type="AlphaFoldDB" id="A0A1V6N7H0"/>
<dbReference type="FunFam" id="2.60.390.10:FF:000001">
    <property type="entry name" value="Beta-galactosidase A"/>
    <property type="match status" value="1"/>
</dbReference>
<keyword evidence="9" id="KW-0119">Carbohydrate metabolism</keyword>
<evidence type="ECO:0000256" key="2">
    <source>
        <dbReference type="ARBA" id="ARBA00004613"/>
    </source>
</evidence>
<dbReference type="InterPro" id="IPR001944">
    <property type="entry name" value="Glycoside_Hdrlase_35"/>
</dbReference>
<dbReference type="SUPFAM" id="SSF51011">
    <property type="entry name" value="Glycosyl hydrolase domain"/>
    <property type="match status" value="1"/>
</dbReference>
<dbReference type="EMBL" id="MDYM01000021">
    <property type="protein sequence ID" value="OQD60658.1"/>
    <property type="molecule type" value="Genomic_DNA"/>
</dbReference>
<evidence type="ECO:0000256" key="9">
    <source>
        <dbReference type="ARBA" id="ARBA00023277"/>
    </source>
</evidence>
<dbReference type="GO" id="GO:0005576">
    <property type="term" value="C:extracellular region"/>
    <property type="evidence" value="ECO:0007669"/>
    <property type="project" value="UniProtKB-SubCell"/>
</dbReference>
<dbReference type="SMART" id="SM01029">
    <property type="entry name" value="BetaGal_dom2"/>
    <property type="match status" value="1"/>
</dbReference>
<evidence type="ECO:0000313" key="16">
    <source>
        <dbReference type="EMBL" id="OQD60658.1"/>
    </source>
</evidence>
<dbReference type="InterPro" id="IPR025300">
    <property type="entry name" value="BetaGal_jelly_roll_dom"/>
</dbReference>
<dbReference type="GO" id="GO:0004565">
    <property type="term" value="F:beta-galactosidase activity"/>
    <property type="evidence" value="ECO:0007669"/>
    <property type="project" value="UniProtKB-EC"/>
</dbReference>
<feature type="signal peptide" evidence="14">
    <location>
        <begin position="1"/>
        <end position="21"/>
    </location>
</feature>
<dbReference type="SUPFAM" id="SSF117100">
    <property type="entry name" value="Beta-galactosidase LacA, domain 3"/>
    <property type="match status" value="1"/>
</dbReference>
<dbReference type="Proteomes" id="UP000191408">
    <property type="component" value="Unassembled WGS sequence"/>
</dbReference>
<evidence type="ECO:0000256" key="1">
    <source>
        <dbReference type="ARBA" id="ARBA00001412"/>
    </source>
</evidence>
<dbReference type="InterPro" id="IPR037110">
    <property type="entry name" value="Betagal_dom2_sf"/>
</dbReference>
<keyword evidence="11" id="KW-0624">Polysaccharide degradation</keyword>
<protein>
    <recommendedName>
        <fullName evidence="4 12">Beta-galactosidase</fullName>
        <ecNumber evidence="4 12">3.2.1.23</ecNumber>
    </recommendedName>
</protein>
<proteinExistence type="inferred from homology"/>
<dbReference type="InterPro" id="IPR019801">
    <property type="entry name" value="Glyco_hydro_35_CS"/>
</dbReference>
<dbReference type="InterPro" id="IPR025972">
    <property type="entry name" value="BetaGal_dom3"/>
</dbReference>
<dbReference type="InterPro" id="IPR017853">
    <property type="entry name" value="GH"/>
</dbReference>
<feature type="chain" id="PRO_5012257911" description="Beta-galactosidase" evidence="14">
    <location>
        <begin position="22"/>
        <end position="1010"/>
    </location>
</feature>
<dbReference type="STRING" id="60169.A0A1V6N7H0"/>
<feature type="domain" description="Beta-galactosidase" evidence="15">
    <location>
        <begin position="390"/>
        <end position="569"/>
    </location>
</feature>
<reference evidence="17" key="1">
    <citation type="journal article" date="2017" name="Nat. Microbiol.">
        <title>Global analysis of biosynthetic gene clusters reveals vast potential of secondary metabolite production in Penicillium species.</title>
        <authorList>
            <person name="Nielsen J.C."/>
            <person name="Grijseels S."/>
            <person name="Prigent S."/>
            <person name="Ji B."/>
            <person name="Dainat J."/>
            <person name="Nielsen K.F."/>
            <person name="Frisvad J.C."/>
            <person name="Workman M."/>
            <person name="Nielsen J."/>
        </authorList>
    </citation>
    <scope>NUCLEOTIDE SEQUENCE [LARGE SCALE GENOMIC DNA]</scope>
    <source>
        <strain evidence="17">IBT 4502</strain>
    </source>
</reference>
<keyword evidence="6 14" id="KW-0732">Signal</keyword>
<dbReference type="Pfam" id="PF13364">
    <property type="entry name" value="BetaGal_ABD2"/>
    <property type="match status" value="2"/>
</dbReference>
<evidence type="ECO:0000256" key="7">
    <source>
        <dbReference type="ARBA" id="ARBA00022801"/>
    </source>
</evidence>
<comment type="catalytic activity">
    <reaction evidence="1 12">
        <text>Hydrolysis of terminal non-reducing beta-D-galactose residues in beta-D-galactosides.</text>
        <dbReference type="EC" id="3.2.1.23"/>
    </reaction>
</comment>
<keyword evidence="17" id="KW-1185">Reference proteome</keyword>
<evidence type="ECO:0000256" key="13">
    <source>
        <dbReference type="RuleBase" id="RU003679"/>
    </source>
</evidence>
<evidence type="ECO:0000256" key="6">
    <source>
        <dbReference type="ARBA" id="ARBA00022729"/>
    </source>
</evidence>
<evidence type="ECO:0000256" key="5">
    <source>
        <dbReference type="ARBA" id="ARBA00022525"/>
    </source>
</evidence>
<dbReference type="Gene3D" id="2.60.120.260">
    <property type="entry name" value="Galactose-binding domain-like"/>
    <property type="match status" value="2"/>
</dbReference>
<dbReference type="InterPro" id="IPR036833">
    <property type="entry name" value="BetaGal_dom3_sf"/>
</dbReference>
<dbReference type="OrthoDB" id="1657402at2759"/>
<keyword evidence="8" id="KW-0325">Glycoprotein</keyword>
<evidence type="ECO:0000256" key="14">
    <source>
        <dbReference type="SAM" id="SignalP"/>
    </source>
</evidence>
<comment type="similarity">
    <text evidence="3 13">Belongs to the glycosyl hydrolase 35 family.</text>
</comment>
<dbReference type="Pfam" id="PF01301">
    <property type="entry name" value="Glyco_hydro_35"/>
    <property type="match status" value="1"/>
</dbReference>
<keyword evidence="10 12" id="KW-0326">Glycosidase</keyword>
<dbReference type="PROSITE" id="PS01182">
    <property type="entry name" value="GLYCOSYL_HYDROL_F35"/>
    <property type="match status" value="1"/>
</dbReference>
<dbReference type="SUPFAM" id="SSF51445">
    <property type="entry name" value="(Trans)glycosidases"/>
    <property type="match status" value="1"/>
</dbReference>
<name>A0A1V6N7H0_PENPO</name>
<dbReference type="InterPro" id="IPR008979">
    <property type="entry name" value="Galactose-bd-like_sf"/>
</dbReference>
<dbReference type="Gene3D" id="2.60.390.10">
    <property type="entry name" value="Beta-galactosidase, domain 3"/>
    <property type="match status" value="1"/>
</dbReference>
<evidence type="ECO:0000256" key="12">
    <source>
        <dbReference type="RuleBase" id="RU000675"/>
    </source>
</evidence>
<dbReference type="Gene3D" id="2.102.20.10">
    <property type="entry name" value="Beta-galactosidase, domain 2"/>
    <property type="match status" value="1"/>
</dbReference>
<evidence type="ECO:0000259" key="15">
    <source>
        <dbReference type="SMART" id="SM01029"/>
    </source>
</evidence>
<dbReference type="PRINTS" id="PR00742">
    <property type="entry name" value="GLHYDRLASE35"/>
</dbReference>
<dbReference type="Pfam" id="PF10435">
    <property type="entry name" value="BetaGal_dom2"/>
    <property type="match status" value="1"/>
</dbReference>
<dbReference type="Gene3D" id="3.20.20.80">
    <property type="entry name" value="Glycosidases"/>
    <property type="match status" value="1"/>
</dbReference>
<evidence type="ECO:0000256" key="4">
    <source>
        <dbReference type="ARBA" id="ARBA00012756"/>
    </source>
</evidence>
<sequence>MLWKTSRLFTILYAFASLVLASSNSHAEPESNGLQDLVTWDQHSIIVWGERLMIFSGEFHPFRLPVPGLWLDVFQKIKSMGFTGVSFYVDWSLVEGNPGHVITDGIWSLDEFFDAAKQAGLYLIARPGPYINAETTAGGIPGWVLRNQAIIRSDDPEYLNATENYVSTLGRIIERAQITHGGPVIMVQPENEYTTWPGVTDFPNEMNRNYMAHVEEQLLDEGITVPSIVNDNLVMGYFAPGSGKGAVDIYAIDAYPMRYDCANPTVWPTYRFPYDWQVTHQRQSPTTPFAIAEFQGGSGEGWGGVVQDMCGWLVNEEAARVVYKNNYSFGVKIFNIYMTFGGTNWGNLGYMGGHTSYDYGAAITEERAIWREKYSEQKLEANFLKVSPAYLTATAHLGVNGTYGAPSSIAVTALLGNGTRTNFYVVRHANFTSTDNTQYTLALLTSIGEIKIPQLRGHLTLNGRDSKFHVTDYDVGGINLIYSSAEIFTWARGPGSTRVLILYGGAGETHEFALPSHLGKPTVLEGEGVKIQQRGSTWVVQWHVTPARRIIRVADLEVYLLWRNEAYNYWVMELPVSSPIGNYSSPSKGLVVVKAGYLIRTADLINKQLRLTGDVNATTEIEVISTPATTLKGITFNGEVLHTSKTPNGNLQGTVRYNPPKLDIPDLSNLKWKFIDSLPEIQASYDDSAWTPCIRTSTHNPRQLDTPSSLYSMDYGYHTGSLLYRGHFNANGQESNVWLNVSGGVGFGHSVWLNNTFLGSWVGSSDNTSVVHNISLSSVLSQGRPYVISVLIDHMGQDEEAPGTDAIKFPRGILNYGISGHTQSQVLWKLTGNLGGEQYQDLARGPLNEGGMYAERQGYHYPHPPSSQWDLSNPVTDGLSHAGVGFFVASFQLDIPSGWDVPMSVAFNNSIHNSTQGNTRGNNYRCQLFVNGYQFGKYIHNLGPQTAFPIPEGILNHEGENHIALTMWAQDKEGATLGKLELVPTSVIRSGYNRPQAAPQPLWTKRAQSY</sequence>
<dbReference type="GO" id="GO:0000272">
    <property type="term" value="P:polysaccharide catabolic process"/>
    <property type="evidence" value="ECO:0007669"/>
    <property type="project" value="UniProtKB-KW"/>
</dbReference>
<evidence type="ECO:0000256" key="8">
    <source>
        <dbReference type="ARBA" id="ARBA00023180"/>
    </source>
</evidence>
<dbReference type="InterPro" id="IPR018954">
    <property type="entry name" value="Betagal_dom2"/>
</dbReference>
<dbReference type="SUPFAM" id="SSF49785">
    <property type="entry name" value="Galactose-binding domain-like"/>
    <property type="match status" value="2"/>
</dbReference>
<accession>A0A1V6N7H0</accession>
<keyword evidence="7 12" id="KW-0378">Hydrolase</keyword>